<dbReference type="EMBL" id="JACHJU010000001">
    <property type="protein sequence ID" value="MBB4937812.1"/>
    <property type="molecule type" value="Genomic_DNA"/>
</dbReference>
<dbReference type="RefSeq" id="WP_184754126.1">
    <property type="nucleotide sequence ID" value="NZ_BAABEK010000026.1"/>
</dbReference>
<dbReference type="Proteomes" id="UP000534286">
    <property type="component" value="Unassembled WGS sequence"/>
</dbReference>
<dbReference type="GO" id="GO:0005840">
    <property type="term" value="C:ribosome"/>
    <property type="evidence" value="ECO:0007669"/>
    <property type="project" value="UniProtKB-KW"/>
</dbReference>
<keyword evidence="1" id="KW-0689">Ribosomal protein</keyword>
<name>A0A7W7W7Z8_9ACTN</name>
<gene>
    <name evidence="1" type="ORF">FHR32_002117</name>
</gene>
<protein>
    <submittedName>
        <fullName evidence="1">Ribosomal protein S27AE</fullName>
    </submittedName>
</protein>
<dbReference type="AlphaFoldDB" id="A0A7W7W7Z8"/>
<evidence type="ECO:0000313" key="2">
    <source>
        <dbReference type="Proteomes" id="UP000534286"/>
    </source>
</evidence>
<reference evidence="1 2" key="1">
    <citation type="submission" date="2020-08" db="EMBL/GenBank/DDBJ databases">
        <title>Sequencing the genomes of 1000 actinobacteria strains.</title>
        <authorList>
            <person name="Klenk H.-P."/>
        </authorList>
    </citation>
    <scope>NUCLEOTIDE SEQUENCE [LARGE SCALE GENOMIC DNA]</scope>
    <source>
        <strain evidence="1 2">DSM 43023</strain>
    </source>
</reference>
<comment type="caution">
    <text evidence="1">The sequence shown here is derived from an EMBL/GenBank/DDBJ whole genome shotgun (WGS) entry which is preliminary data.</text>
</comment>
<keyword evidence="2" id="KW-1185">Reference proteome</keyword>
<keyword evidence="1" id="KW-0687">Ribonucleoprotein</keyword>
<evidence type="ECO:0000313" key="1">
    <source>
        <dbReference type="EMBL" id="MBB4937812.1"/>
    </source>
</evidence>
<organism evidence="1 2">
    <name type="scientific">Streptosporangium album</name>
    <dbReference type="NCBI Taxonomy" id="47479"/>
    <lineage>
        <taxon>Bacteria</taxon>
        <taxon>Bacillati</taxon>
        <taxon>Actinomycetota</taxon>
        <taxon>Actinomycetes</taxon>
        <taxon>Streptosporangiales</taxon>
        <taxon>Streptosporangiaceae</taxon>
        <taxon>Streptosporangium</taxon>
    </lineage>
</organism>
<sequence>MPPYSGLEPTCPKCGWIGASLQYREARGPIALPWNTAYVVDVARPERLARHCQSCGFHWDEAPLDAPSVLEAALPAEGGQAR</sequence>
<accession>A0A7W7W7Z8</accession>
<proteinExistence type="predicted"/>